<dbReference type="RefSeq" id="WP_049641665.1">
    <property type="nucleotide sequence ID" value="NZ_LFTY01000001.1"/>
</dbReference>
<dbReference type="Proteomes" id="UP000037178">
    <property type="component" value="Unassembled WGS sequence"/>
</dbReference>
<proteinExistence type="inferred from homology"/>
<keyword evidence="2 4" id="KW-0732">Signal</keyword>
<dbReference type="PATRIC" id="fig|1675527.3.peg.827"/>
<evidence type="ECO:0000313" key="6">
    <source>
        <dbReference type="Proteomes" id="UP000037178"/>
    </source>
</evidence>
<keyword evidence="5" id="KW-0449">Lipoprotein</keyword>
<dbReference type="PANTHER" id="PTHR30035">
    <property type="entry name" value="LIPOPROTEIN VACJ-RELATED"/>
    <property type="match status" value="1"/>
</dbReference>
<dbReference type="OrthoDB" id="9785326at2"/>
<reference evidence="5 6" key="1">
    <citation type="submission" date="2015-06" db="EMBL/GenBank/DDBJ databases">
        <title>Draft genome sequence of an Alphaproteobacteria species associated to the Mediterranean sponge Oscarella lobularis.</title>
        <authorList>
            <person name="Jourda C."/>
            <person name="Santini S."/>
            <person name="Claverie J.-M."/>
        </authorList>
    </citation>
    <scope>NUCLEOTIDE SEQUENCE [LARGE SCALE GENOMIC DNA]</scope>
    <source>
        <strain evidence="5">IGS</strain>
    </source>
</reference>
<name>A0A0J9ED69_9RHOB</name>
<accession>A0A0J9ED69</accession>
<dbReference type="PROSITE" id="PS51257">
    <property type="entry name" value="PROKAR_LIPOPROTEIN"/>
    <property type="match status" value="1"/>
</dbReference>
<organism evidence="5 6">
    <name type="scientific">Candidatus Rhodobacter oscarellae</name>
    <dbReference type="NCBI Taxonomy" id="1675527"/>
    <lineage>
        <taxon>Bacteria</taxon>
        <taxon>Pseudomonadati</taxon>
        <taxon>Pseudomonadota</taxon>
        <taxon>Alphaproteobacteria</taxon>
        <taxon>Rhodobacterales</taxon>
        <taxon>Rhodobacter group</taxon>
        <taxon>Rhodobacter</taxon>
    </lineage>
</organism>
<comment type="caution">
    <text evidence="5">The sequence shown here is derived from an EMBL/GenBank/DDBJ whole genome shotgun (WGS) entry which is preliminary data.</text>
</comment>
<dbReference type="PANTHER" id="PTHR30035:SF3">
    <property type="entry name" value="INTERMEMBRANE PHOSPHOLIPID TRANSPORT SYSTEM LIPOPROTEIN MLAA"/>
    <property type="match status" value="1"/>
</dbReference>
<evidence type="ECO:0000256" key="4">
    <source>
        <dbReference type="SAM" id="SignalP"/>
    </source>
</evidence>
<feature type="signal peptide" evidence="4">
    <location>
        <begin position="1"/>
        <end position="21"/>
    </location>
</feature>
<dbReference type="GO" id="GO:0016020">
    <property type="term" value="C:membrane"/>
    <property type="evidence" value="ECO:0007669"/>
    <property type="project" value="InterPro"/>
</dbReference>
<evidence type="ECO:0000256" key="1">
    <source>
        <dbReference type="ARBA" id="ARBA00010634"/>
    </source>
</evidence>
<evidence type="ECO:0000256" key="2">
    <source>
        <dbReference type="ARBA" id="ARBA00022729"/>
    </source>
</evidence>
<evidence type="ECO:0000313" key="5">
    <source>
        <dbReference type="EMBL" id="KMW60606.1"/>
    </source>
</evidence>
<dbReference type="AlphaFoldDB" id="A0A0J9ED69"/>
<gene>
    <name evidence="5" type="ORF">AIOL_000770</name>
</gene>
<dbReference type="STRING" id="1675527.AIOL_000770"/>
<protein>
    <submittedName>
        <fullName evidence="5">Lipoprotein VacJ</fullName>
    </submittedName>
</protein>
<feature type="region of interest" description="Disordered" evidence="3">
    <location>
        <begin position="228"/>
        <end position="254"/>
    </location>
</feature>
<dbReference type="GO" id="GO:0120010">
    <property type="term" value="P:intermembrane phospholipid transfer"/>
    <property type="evidence" value="ECO:0007669"/>
    <property type="project" value="TreeGrafter"/>
</dbReference>
<evidence type="ECO:0000256" key="3">
    <source>
        <dbReference type="SAM" id="MobiDB-lite"/>
    </source>
</evidence>
<dbReference type="InterPro" id="IPR007428">
    <property type="entry name" value="MlaA"/>
</dbReference>
<comment type="similarity">
    <text evidence="1">Belongs to the MlaA family.</text>
</comment>
<feature type="chain" id="PRO_5005318195" evidence="4">
    <location>
        <begin position="22"/>
        <end position="254"/>
    </location>
</feature>
<dbReference type="EMBL" id="LFTY01000001">
    <property type="protein sequence ID" value="KMW60606.1"/>
    <property type="molecule type" value="Genomic_DNA"/>
</dbReference>
<dbReference type="PRINTS" id="PR01805">
    <property type="entry name" value="VACJLIPOPROT"/>
</dbReference>
<sequence>MIRTIVSVALSLALVVLAGCAAPVAEGINDPYEAQNRRVHDFNKRVDSRLLRPAATGYGTTVPKPVRNGVGNFAGNLATPGYFVNDVLQGNVHDAGSNFLRFLVNSTFGIGGLLDVASEMGIPERRADFGETLHRWGAREGAYIELPFLGPSTTRDTAGTVVDLFTNPLSYVVQAPESIMVPAARGLSGIGTRYEFRDLVDSVLYDSADSYAQARLLYLDNRRFTLGGPSPSTDTTSAEDDPYADPFGFDPFAN</sequence>
<keyword evidence="6" id="KW-1185">Reference proteome</keyword>
<dbReference type="Pfam" id="PF04333">
    <property type="entry name" value="MlaA"/>
    <property type="match status" value="1"/>
</dbReference>